<evidence type="ECO:0000256" key="6">
    <source>
        <dbReference type="ARBA" id="ARBA00023136"/>
    </source>
</evidence>
<evidence type="ECO:0000259" key="10">
    <source>
        <dbReference type="Pfam" id="PF16332"/>
    </source>
</evidence>
<organism evidence="11 12">
    <name type="scientific">Vallitalea pronyensis</name>
    <dbReference type="NCBI Taxonomy" id="1348613"/>
    <lineage>
        <taxon>Bacteria</taxon>
        <taxon>Bacillati</taxon>
        <taxon>Bacillota</taxon>
        <taxon>Clostridia</taxon>
        <taxon>Lachnospirales</taxon>
        <taxon>Vallitaleaceae</taxon>
        <taxon>Vallitalea</taxon>
    </lineage>
</organism>
<dbReference type="GO" id="GO:0030313">
    <property type="term" value="C:cell envelope"/>
    <property type="evidence" value="ECO:0007669"/>
    <property type="project" value="UniProtKB-SubCell"/>
</dbReference>
<evidence type="ECO:0000313" key="12">
    <source>
        <dbReference type="Proteomes" id="UP000683246"/>
    </source>
</evidence>
<feature type="domain" description="Heparinase II N-terminal" evidence="10">
    <location>
        <begin position="56"/>
        <end position="270"/>
    </location>
</feature>
<dbReference type="AlphaFoldDB" id="A0A8J8SIP9"/>
<dbReference type="Gene3D" id="1.50.10.100">
    <property type="entry name" value="Chondroitin AC/alginate lyase"/>
    <property type="match status" value="1"/>
</dbReference>
<sequence length="661" mass="77520">MSQNMFIDQDIHDLQEEIKNKKAFLFKRLYEQCKVYFEEQLPEEHPPLSTTYMGIAVANLSLAYLLTKQKHYFEEAKRWLFTCVRYPHWGNAHLVDVDLSAAWLLFGLGLAYDWLKEDLDPAQKKVLRDKLLLQGRRMYDFKVKTEGSGWSTNYWQNHNWINMTGLATAGYAIVDEIPEADQWIQSAKDNFDYIYGVLPKDGSDYEGVVYWRYGAMWLFIYAHLIKEREGVDYFQSCDFLKNTFYYRLYQAAPNLEEQINFGDCHDRKSGHSTAIYYKVAAEYGNGHAQKMGHLVTKKFLYREAYDSKVKPGILPECLFELLFYDPEVGEQAFDNLEPVKYFEDLGLVVIRSSWDMDATHLSFKTSYPGGKTQWRHLWELKREKNYNCFGLSHQHPDNNSFILCSQNTYLAIDDGYNRTVKASDHNIVIVDGKGYTNENQNNIWKHYTQDMVGEIETFRNEAAYVYVVGETSKMYQKDLALERFARHVLYTKKSYFIVLDELKSSKEHIYTWLMHSDVFPTEDKHTFIYENGPARLMLYSVSPIDVDYDMKENNVRAVMTTQEPDKFRETKMKTLHISNRHKAANLHFLHVLVPGPIDGNQLIVNRIDQDTFFGVEIINGSEKEVFLQSKGEAITYDGCQYLEQRILLQYRNNKLYEVISL</sequence>
<dbReference type="GO" id="GO:0016020">
    <property type="term" value="C:membrane"/>
    <property type="evidence" value="ECO:0007669"/>
    <property type="project" value="UniProtKB-SubCell"/>
</dbReference>
<keyword evidence="5" id="KW-1133">Transmembrane helix</keyword>
<feature type="domain" description="Heparinase II/III-like C-terminal" evidence="9">
    <location>
        <begin position="337"/>
        <end position="523"/>
    </location>
</feature>
<keyword evidence="6" id="KW-0472">Membrane</keyword>
<evidence type="ECO:0000256" key="3">
    <source>
        <dbReference type="ARBA" id="ARBA00022692"/>
    </source>
</evidence>
<evidence type="ECO:0000256" key="4">
    <source>
        <dbReference type="ARBA" id="ARBA00022729"/>
    </source>
</evidence>
<proteinExistence type="predicted"/>
<dbReference type="GO" id="GO:0016829">
    <property type="term" value="F:lyase activity"/>
    <property type="evidence" value="ECO:0007669"/>
    <property type="project" value="InterPro"/>
</dbReference>
<evidence type="ECO:0000256" key="5">
    <source>
        <dbReference type="ARBA" id="ARBA00022989"/>
    </source>
</evidence>
<dbReference type="InterPro" id="IPR008929">
    <property type="entry name" value="Chondroitin_lyas"/>
</dbReference>
<dbReference type="GO" id="GO:0016853">
    <property type="term" value="F:isomerase activity"/>
    <property type="evidence" value="ECO:0007669"/>
    <property type="project" value="UniProtKB-KW"/>
</dbReference>
<evidence type="ECO:0000256" key="8">
    <source>
        <dbReference type="ARBA" id="ARBA00023235"/>
    </source>
</evidence>
<dbReference type="Pfam" id="PF07940">
    <property type="entry name" value="Hepar_II_III_C"/>
    <property type="match status" value="1"/>
</dbReference>
<dbReference type="EMBL" id="CP058649">
    <property type="protein sequence ID" value="QUI24674.1"/>
    <property type="molecule type" value="Genomic_DNA"/>
</dbReference>
<keyword evidence="3" id="KW-0812">Transmembrane</keyword>
<protein>
    <submittedName>
        <fullName evidence="11">DUF4962 domain-containing protein</fullName>
    </submittedName>
</protein>
<keyword evidence="8" id="KW-0413">Isomerase</keyword>
<dbReference type="KEGG" id="vpy:HZI73_21270"/>
<evidence type="ECO:0000256" key="7">
    <source>
        <dbReference type="ARBA" id="ARBA00023180"/>
    </source>
</evidence>
<evidence type="ECO:0000256" key="1">
    <source>
        <dbReference type="ARBA" id="ARBA00004141"/>
    </source>
</evidence>
<dbReference type="InterPro" id="IPR032518">
    <property type="entry name" value="HepII_N"/>
</dbReference>
<keyword evidence="7" id="KW-0325">Glycoprotein</keyword>
<dbReference type="InterPro" id="IPR052447">
    <property type="entry name" value="Dermatan-Sulfate_Isomerase"/>
</dbReference>
<keyword evidence="12" id="KW-1185">Reference proteome</keyword>
<evidence type="ECO:0000259" key="9">
    <source>
        <dbReference type="Pfam" id="PF07940"/>
    </source>
</evidence>
<name>A0A8J8SIP9_9FIRM</name>
<keyword evidence="4" id="KW-0732">Signal</keyword>
<dbReference type="PANTHER" id="PTHR15532">
    <property type="match status" value="1"/>
</dbReference>
<dbReference type="Pfam" id="PF16332">
    <property type="entry name" value="DUF4962"/>
    <property type="match status" value="1"/>
</dbReference>
<dbReference type="SUPFAM" id="SSF48230">
    <property type="entry name" value="Chondroitin AC/alginate lyase"/>
    <property type="match status" value="1"/>
</dbReference>
<evidence type="ECO:0000256" key="2">
    <source>
        <dbReference type="ARBA" id="ARBA00004196"/>
    </source>
</evidence>
<evidence type="ECO:0000313" key="11">
    <source>
        <dbReference type="EMBL" id="QUI24674.1"/>
    </source>
</evidence>
<dbReference type="InterPro" id="IPR012480">
    <property type="entry name" value="Hepar_II_III_C"/>
</dbReference>
<comment type="subcellular location">
    <subcellularLocation>
        <location evidence="2">Cell envelope</location>
    </subcellularLocation>
    <subcellularLocation>
        <location evidence="1">Membrane</location>
        <topology evidence="1">Multi-pass membrane protein</topology>
    </subcellularLocation>
</comment>
<reference evidence="11" key="1">
    <citation type="submission" date="2020-07" db="EMBL/GenBank/DDBJ databases">
        <title>Vallitalea pronyensis genome.</title>
        <authorList>
            <person name="Postec A."/>
        </authorList>
    </citation>
    <scope>NUCLEOTIDE SEQUENCE</scope>
    <source>
        <strain evidence="11">FatNI3</strain>
    </source>
</reference>
<dbReference type="Gene3D" id="2.70.98.70">
    <property type="match status" value="1"/>
</dbReference>
<accession>A0A8J8SIP9</accession>
<dbReference type="Proteomes" id="UP000683246">
    <property type="component" value="Chromosome"/>
</dbReference>
<dbReference type="RefSeq" id="WP_212695368.1">
    <property type="nucleotide sequence ID" value="NZ_CP058649.1"/>
</dbReference>
<gene>
    <name evidence="11" type="ORF">HZI73_21270</name>
</gene>
<dbReference type="PANTHER" id="PTHR15532:SF5">
    <property type="entry name" value="SULFOTRANSFERASE DOMAIN-CONTAINING PROTEIN"/>
    <property type="match status" value="1"/>
</dbReference>